<sequence length="682" mass="73881">MRRDDARPRGHAVALGLATLAMLLAGGLPARADDEPITVESLLRGMADTRWLASPLEAGERTVQFSSYDRATRLVDGRIINPFANADVGNYLRVEGEGARQEFVLAESQGPGYVSRIWSANPDGELRIYIDGAATPALAASFARITNGEVAPFSAPFGHDASRGRNLYFPFPFAKSIKITTTTGKQYFQVAVTTFAPGTKVESYSPEVLRQAAPVIDEVRQALLNPDRDLEEGSWRADQSATLAPGREAELPTRRGPAAIHTMAVQVAGEDLEEALAKTLLTITFDDAESPQVAVPLGDFFGTGPGANAFRSAVHTVMKDGTMKSRWYMPYRKSAKVSVKNLGAKPTTIKSVVQGDFSRPPADSMYFHARWLQRDGVQTKKGDGTLDWPSLRVSGAPGRFVGLQLNIYNPVSAWWGEGDEKVYVDGESFPSTFGTGTEDYFGYAWGSPVPYTNAFHAQTRCDGPGSKGNNSEVRYQILDAVPFRSSLAFDIELWHWEAVKVQFATLAYFYAGPGAKVEPGVPDLSGRKVYPKPPIHREPGVVEGERLKVLSKSSGDVTEQAMGGFGEAWSGDSQLIWPVRQQDATIELELPVAKAGTYDLAAAFTKAGDYGTFGLSLDGKPLQTVDLYEPAPRVVHTGPIALGTVQLDAGNHALGVRVTGKNPRSTGFLFGLDWVKLTPTTR</sequence>
<proteinExistence type="predicted"/>
<evidence type="ECO:0000256" key="1">
    <source>
        <dbReference type="SAM" id="MobiDB-lite"/>
    </source>
</evidence>
<dbReference type="AlphaFoldDB" id="A0A5B9WE76"/>
<dbReference type="KEGG" id="agv:OJF2_74920"/>
<evidence type="ECO:0000313" key="2">
    <source>
        <dbReference type="EMBL" id="QEH38882.1"/>
    </source>
</evidence>
<dbReference type="Gene3D" id="2.60.120.260">
    <property type="entry name" value="Galactose-binding domain-like"/>
    <property type="match status" value="1"/>
</dbReference>
<dbReference type="Proteomes" id="UP000324233">
    <property type="component" value="Chromosome"/>
</dbReference>
<dbReference type="InterPro" id="IPR021345">
    <property type="entry name" value="DUF2961"/>
</dbReference>
<dbReference type="CDD" id="cd02795">
    <property type="entry name" value="CBM6-CBM35-CBM36_like"/>
    <property type="match status" value="1"/>
</dbReference>
<dbReference type="EMBL" id="CP042997">
    <property type="protein sequence ID" value="QEH38882.1"/>
    <property type="molecule type" value="Genomic_DNA"/>
</dbReference>
<gene>
    <name evidence="2" type="ORF">OJF2_74920</name>
</gene>
<name>A0A5B9WE76_9BACT</name>
<dbReference type="Gene3D" id="2.60.120.1390">
    <property type="match status" value="2"/>
</dbReference>
<dbReference type="RefSeq" id="WP_148598269.1">
    <property type="nucleotide sequence ID" value="NZ_CP042997.1"/>
</dbReference>
<keyword evidence="3" id="KW-1185">Reference proteome</keyword>
<dbReference type="Pfam" id="PF11175">
    <property type="entry name" value="DUF2961"/>
    <property type="match status" value="1"/>
</dbReference>
<accession>A0A5B9WE76</accession>
<protein>
    <recommendedName>
        <fullName evidence="4">DUF2961 domain-containing protein</fullName>
    </recommendedName>
</protein>
<reference evidence="2 3" key="1">
    <citation type="submission" date="2019-08" db="EMBL/GenBank/DDBJ databases">
        <title>Deep-cultivation of Planctomycetes and their phenomic and genomic characterization uncovers novel biology.</title>
        <authorList>
            <person name="Wiegand S."/>
            <person name="Jogler M."/>
            <person name="Boedeker C."/>
            <person name="Pinto D."/>
            <person name="Vollmers J."/>
            <person name="Rivas-Marin E."/>
            <person name="Kohn T."/>
            <person name="Peeters S.H."/>
            <person name="Heuer A."/>
            <person name="Rast P."/>
            <person name="Oberbeckmann S."/>
            <person name="Bunk B."/>
            <person name="Jeske O."/>
            <person name="Meyerdierks A."/>
            <person name="Storesund J.E."/>
            <person name="Kallscheuer N."/>
            <person name="Luecker S."/>
            <person name="Lage O.M."/>
            <person name="Pohl T."/>
            <person name="Merkel B.J."/>
            <person name="Hornburger P."/>
            <person name="Mueller R.-W."/>
            <person name="Bruemmer F."/>
            <person name="Labrenz M."/>
            <person name="Spormann A.M."/>
            <person name="Op den Camp H."/>
            <person name="Overmann J."/>
            <person name="Amann R."/>
            <person name="Jetten M.S.M."/>
            <person name="Mascher T."/>
            <person name="Medema M.H."/>
            <person name="Devos D.P."/>
            <person name="Kaster A.-K."/>
            <person name="Ovreas L."/>
            <person name="Rohde M."/>
            <person name="Galperin M.Y."/>
            <person name="Jogler C."/>
        </authorList>
    </citation>
    <scope>NUCLEOTIDE SEQUENCE [LARGE SCALE GENOMIC DNA]</scope>
    <source>
        <strain evidence="2 3">OJF2</strain>
    </source>
</reference>
<organism evidence="2 3">
    <name type="scientific">Aquisphaera giovannonii</name>
    <dbReference type="NCBI Taxonomy" id="406548"/>
    <lineage>
        <taxon>Bacteria</taxon>
        <taxon>Pseudomonadati</taxon>
        <taxon>Planctomycetota</taxon>
        <taxon>Planctomycetia</taxon>
        <taxon>Isosphaerales</taxon>
        <taxon>Isosphaeraceae</taxon>
        <taxon>Aquisphaera</taxon>
    </lineage>
</organism>
<evidence type="ECO:0000313" key="3">
    <source>
        <dbReference type="Proteomes" id="UP000324233"/>
    </source>
</evidence>
<dbReference type="OrthoDB" id="2518538at2"/>
<evidence type="ECO:0008006" key="4">
    <source>
        <dbReference type="Google" id="ProtNLM"/>
    </source>
</evidence>
<feature type="region of interest" description="Disordered" evidence="1">
    <location>
        <begin position="230"/>
        <end position="249"/>
    </location>
</feature>